<keyword evidence="2" id="KW-1185">Reference proteome</keyword>
<sequence>MVMVGAGIQDPLKVEEGAEDFSIGSENLCACQTLLMVMVGQYLYRGLAKIPLLGDMEDVSVELPKEEVTATIHESPSNNVKQSQDNKNSQKVDKFLVSENREKQSLPMWFEEEIQGLLWISIWEILCQNCVRRYFFFPIVTLEGLLSNGFRRSDMIRRLEGLNWSDTVTHLMQNLRYAVISYLISICGYRIDVDNASKMSPQCRKSNAVHS</sequence>
<gene>
    <name evidence="1" type="ORF">RJ641_011369</name>
</gene>
<evidence type="ECO:0000313" key="1">
    <source>
        <dbReference type="EMBL" id="KAK6923065.1"/>
    </source>
</evidence>
<evidence type="ECO:0000313" key="2">
    <source>
        <dbReference type="Proteomes" id="UP001370490"/>
    </source>
</evidence>
<accession>A0AAN8UW19</accession>
<dbReference type="Proteomes" id="UP001370490">
    <property type="component" value="Unassembled WGS sequence"/>
</dbReference>
<organism evidence="1 2">
    <name type="scientific">Dillenia turbinata</name>
    <dbReference type="NCBI Taxonomy" id="194707"/>
    <lineage>
        <taxon>Eukaryota</taxon>
        <taxon>Viridiplantae</taxon>
        <taxon>Streptophyta</taxon>
        <taxon>Embryophyta</taxon>
        <taxon>Tracheophyta</taxon>
        <taxon>Spermatophyta</taxon>
        <taxon>Magnoliopsida</taxon>
        <taxon>eudicotyledons</taxon>
        <taxon>Gunneridae</taxon>
        <taxon>Pentapetalae</taxon>
        <taxon>Dilleniales</taxon>
        <taxon>Dilleniaceae</taxon>
        <taxon>Dillenia</taxon>
    </lineage>
</organism>
<reference evidence="1 2" key="1">
    <citation type="submission" date="2023-12" db="EMBL/GenBank/DDBJ databases">
        <title>A high-quality genome assembly for Dillenia turbinata (Dilleniales).</title>
        <authorList>
            <person name="Chanderbali A."/>
        </authorList>
    </citation>
    <scope>NUCLEOTIDE SEQUENCE [LARGE SCALE GENOMIC DNA]</scope>
    <source>
        <strain evidence="1">LSX21</strain>
        <tissue evidence="1">Leaf</tissue>
    </source>
</reference>
<protein>
    <submittedName>
        <fullName evidence="1">Uncharacterized protein</fullName>
    </submittedName>
</protein>
<dbReference type="AlphaFoldDB" id="A0AAN8UW19"/>
<proteinExistence type="predicted"/>
<name>A0AAN8UW19_9MAGN</name>
<dbReference type="EMBL" id="JBAMMX010000018">
    <property type="protein sequence ID" value="KAK6923065.1"/>
    <property type="molecule type" value="Genomic_DNA"/>
</dbReference>
<comment type="caution">
    <text evidence="1">The sequence shown here is derived from an EMBL/GenBank/DDBJ whole genome shotgun (WGS) entry which is preliminary data.</text>
</comment>